<feature type="compositionally biased region" description="Polar residues" evidence="9">
    <location>
        <begin position="1"/>
        <end position="12"/>
    </location>
</feature>
<keyword evidence="3" id="KW-0677">Repeat</keyword>
<feature type="compositionally biased region" description="Low complexity" evidence="9">
    <location>
        <begin position="229"/>
        <end position="241"/>
    </location>
</feature>
<feature type="region of interest" description="Disordered" evidence="9">
    <location>
        <begin position="1"/>
        <end position="103"/>
    </location>
</feature>
<accession>A0A9P6HHQ6</accession>
<dbReference type="PROSITE" id="PS50157">
    <property type="entry name" value="ZINC_FINGER_C2H2_2"/>
    <property type="match status" value="2"/>
</dbReference>
<dbReference type="PROSITE" id="PS00028">
    <property type="entry name" value="ZINC_FINGER_C2H2_1"/>
    <property type="match status" value="2"/>
</dbReference>
<evidence type="ECO:0000259" key="10">
    <source>
        <dbReference type="PROSITE" id="PS50157"/>
    </source>
</evidence>
<evidence type="ECO:0000256" key="2">
    <source>
        <dbReference type="ARBA" id="ARBA00022723"/>
    </source>
</evidence>
<feature type="domain" description="C2H2-type" evidence="10">
    <location>
        <begin position="319"/>
        <end position="355"/>
    </location>
</feature>
<keyword evidence="5" id="KW-0862">Zinc</keyword>
<gene>
    <name evidence="11" type="ORF">BJ322DRAFT_1107210</name>
</gene>
<feature type="compositionally biased region" description="Low complexity" evidence="9">
    <location>
        <begin position="181"/>
        <end position="194"/>
    </location>
</feature>
<dbReference type="OrthoDB" id="654211at2759"/>
<dbReference type="Proteomes" id="UP000736335">
    <property type="component" value="Unassembled WGS sequence"/>
</dbReference>
<evidence type="ECO:0000256" key="4">
    <source>
        <dbReference type="ARBA" id="ARBA00022771"/>
    </source>
</evidence>
<proteinExistence type="predicted"/>
<dbReference type="GO" id="GO:0000978">
    <property type="term" value="F:RNA polymerase II cis-regulatory region sequence-specific DNA binding"/>
    <property type="evidence" value="ECO:0007669"/>
    <property type="project" value="TreeGrafter"/>
</dbReference>
<dbReference type="InterPro" id="IPR013087">
    <property type="entry name" value="Znf_C2H2_type"/>
</dbReference>
<dbReference type="Gene3D" id="3.30.160.60">
    <property type="entry name" value="Classic Zinc Finger"/>
    <property type="match status" value="2"/>
</dbReference>
<evidence type="ECO:0000256" key="1">
    <source>
        <dbReference type="ARBA" id="ARBA00004123"/>
    </source>
</evidence>
<keyword evidence="12" id="KW-1185">Reference proteome</keyword>
<reference evidence="11" key="2">
    <citation type="submission" date="2020-11" db="EMBL/GenBank/DDBJ databases">
        <authorList>
            <consortium name="DOE Joint Genome Institute"/>
            <person name="Kuo A."/>
            <person name="Miyauchi S."/>
            <person name="Kiss E."/>
            <person name="Drula E."/>
            <person name="Kohler A."/>
            <person name="Sanchez-Garcia M."/>
            <person name="Andreopoulos B."/>
            <person name="Barry K.W."/>
            <person name="Bonito G."/>
            <person name="Buee M."/>
            <person name="Carver A."/>
            <person name="Chen C."/>
            <person name="Cichocki N."/>
            <person name="Clum A."/>
            <person name="Culley D."/>
            <person name="Crous P.W."/>
            <person name="Fauchery L."/>
            <person name="Girlanda M."/>
            <person name="Hayes R."/>
            <person name="Keri Z."/>
            <person name="Labutti K."/>
            <person name="Lipzen A."/>
            <person name="Lombard V."/>
            <person name="Magnuson J."/>
            <person name="Maillard F."/>
            <person name="Morin E."/>
            <person name="Murat C."/>
            <person name="Nolan M."/>
            <person name="Ohm R."/>
            <person name="Pangilinan J."/>
            <person name="Pereira M."/>
            <person name="Perotto S."/>
            <person name="Peter M."/>
            <person name="Riley R."/>
            <person name="Sitrit Y."/>
            <person name="Stielow B."/>
            <person name="Szollosi G."/>
            <person name="Zifcakova L."/>
            <person name="Stursova M."/>
            <person name="Spatafora J.W."/>
            <person name="Tedersoo L."/>
            <person name="Vaario L.-M."/>
            <person name="Yamada A."/>
            <person name="Yan M."/>
            <person name="Wang P."/>
            <person name="Xu J."/>
            <person name="Bruns T."/>
            <person name="Baldrian P."/>
            <person name="Vilgalys R."/>
            <person name="Henrissat B."/>
            <person name="Grigoriev I.V."/>
            <person name="Hibbett D."/>
            <person name="Nagy L.G."/>
            <person name="Martin F.M."/>
        </authorList>
    </citation>
    <scope>NUCLEOTIDE SEQUENCE</scope>
    <source>
        <strain evidence="11">UH-Tt-Lm1</strain>
    </source>
</reference>
<dbReference type="InterPro" id="IPR036236">
    <property type="entry name" value="Znf_C2H2_sf"/>
</dbReference>
<evidence type="ECO:0000256" key="6">
    <source>
        <dbReference type="ARBA" id="ARBA00023125"/>
    </source>
</evidence>
<comment type="subcellular location">
    <subcellularLocation>
        <location evidence="1">Nucleus</location>
    </subcellularLocation>
</comment>
<feature type="compositionally biased region" description="Basic and acidic residues" evidence="9">
    <location>
        <begin position="94"/>
        <end position="103"/>
    </location>
</feature>
<dbReference type="Pfam" id="PF00096">
    <property type="entry name" value="zf-C2H2"/>
    <property type="match status" value="1"/>
</dbReference>
<evidence type="ECO:0000313" key="12">
    <source>
        <dbReference type="Proteomes" id="UP000736335"/>
    </source>
</evidence>
<dbReference type="GO" id="GO:0006357">
    <property type="term" value="P:regulation of transcription by RNA polymerase II"/>
    <property type="evidence" value="ECO:0007669"/>
    <property type="project" value="TreeGrafter"/>
</dbReference>
<keyword evidence="7" id="KW-0539">Nucleus</keyword>
<dbReference type="FunFam" id="3.30.160.60:FF:001840">
    <property type="entry name" value="Paternally-expressed gene 3 protein"/>
    <property type="match status" value="1"/>
</dbReference>
<evidence type="ECO:0000313" key="11">
    <source>
        <dbReference type="EMBL" id="KAF9787129.1"/>
    </source>
</evidence>
<evidence type="ECO:0000256" key="8">
    <source>
        <dbReference type="PROSITE-ProRule" id="PRU00042"/>
    </source>
</evidence>
<keyword evidence="6" id="KW-0238">DNA-binding</keyword>
<dbReference type="InterPro" id="IPR050589">
    <property type="entry name" value="Ikaros_C2H2-ZF"/>
</dbReference>
<dbReference type="GO" id="GO:0003700">
    <property type="term" value="F:DNA-binding transcription factor activity"/>
    <property type="evidence" value="ECO:0007669"/>
    <property type="project" value="TreeGrafter"/>
</dbReference>
<evidence type="ECO:0000256" key="5">
    <source>
        <dbReference type="ARBA" id="ARBA00022833"/>
    </source>
</evidence>
<dbReference type="SUPFAM" id="SSF57667">
    <property type="entry name" value="beta-beta-alpha zinc fingers"/>
    <property type="match status" value="1"/>
</dbReference>
<dbReference type="PANTHER" id="PTHR24404">
    <property type="entry name" value="ZINC FINGER PROTEIN"/>
    <property type="match status" value="1"/>
</dbReference>
<dbReference type="SMART" id="SM00355">
    <property type="entry name" value="ZnF_C2H2"/>
    <property type="match status" value="2"/>
</dbReference>
<sequence>MNNTPNIFTSDSRFLPPPTRTVAQPLYPYRRSDSQRAAAFLNQDWTPTPASGTSSNPLAGISPSPCSSDPPLPRSDYSNSEDESDSDCNARFGADSRVKRERVSPEPLFNHRLSHVLPEHKASLSLNDLQSLTGRRHSSVDESTLVSRSLGHDSPSRDRKVRPGPYSPYHQQTRSWPVALHPSSSSHPHPAPSGSRHRRNPSGNSYSTGSPPQTPPTPCSPAHSPKNESAPSSSTASPPAAINTDEHIQRISGGKSKCIWNDANGIECGFQSSSSLVKRHVRTVHLKIRPVVCTECGQSFATKFHLKTHQNIHTGQKPYSCPDCAKTFSNPSSRHHHRVRYHGYVQTWRHYGDKTEKS</sequence>
<dbReference type="EMBL" id="WIUZ02000005">
    <property type="protein sequence ID" value="KAF9787129.1"/>
    <property type="molecule type" value="Genomic_DNA"/>
</dbReference>
<reference evidence="11" key="1">
    <citation type="journal article" date="2020" name="Nat. Commun.">
        <title>Large-scale genome sequencing of mycorrhizal fungi provides insights into the early evolution of symbiotic traits.</title>
        <authorList>
            <person name="Miyauchi S."/>
            <person name="Kiss E."/>
            <person name="Kuo A."/>
            <person name="Drula E."/>
            <person name="Kohler A."/>
            <person name="Sanchez-Garcia M."/>
            <person name="Morin E."/>
            <person name="Andreopoulos B."/>
            <person name="Barry K.W."/>
            <person name="Bonito G."/>
            <person name="Buee M."/>
            <person name="Carver A."/>
            <person name="Chen C."/>
            <person name="Cichocki N."/>
            <person name="Clum A."/>
            <person name="Culley D."/>
            <person name="Crous P.W."/>
            <person name="Fauchery L."/>
            <person name="Girlanda M."/>
            <person name="Hayes R.D."/>
            <person name="Keri Z."/>
            <person name="LaButti K."/>
            <person name="Lipzen A."/>
            <person name="Lombard V."/>
            <person name="Magnuson J."/>
            <person name="Maillard F."/>
            <person name="Murat C."/>
            <person name="Nolan M."/>
            <person name="Ohm R.A."/>
            <person name="Pangilinan J."/>
            <person name="Pereira M.F."/>
            <person name="Perotto S."/>
            <person name="Peter M."/>
            <person name="Pfister S."/>
            <person name="Riley R."/>
            <person name="Sitrit Y."/>
            <person name="Stielow J.B."/>
            <person name="Szollosi G."/>
            <person name="Zifcakova L."/>
            <person name="Stursova M."/>
            <person name="Spatafora J.W."/>
            <person name="Tedersoo L."/>
            <person name="Vaario L.M."/>
            <person name="Yamada A."/>
            <person name="Yan M."/>
            <person name="Wang P."/>
            <person name="Xu J."/>
            <person name="Bruns T."/>
            <person name="Baldrian P."/>
            <person name="Vilgalys R."/>
            <person name="Dunand C."/>
            <person name="Henrissat B."/>
            <person name="Grigoriev I.V."/>
            <person name="Hibbett D."/>
            <person name="Nagy L.G."/>
            <person name="Martin F.M."/>
        </authorList>
    </citation>
    <scope>NUCLEOTIDE SEQUENCE</scope>
    <source>
        <strain evidence="11">UH-Tt-Lm1</strain>
    </source>
</reference>
<dbReference type="AlphaFoldDB" id="A0A9P6HHQ6"/>
<evidence type="ECO:0000256" key="7">
    <source>
        <dbReference type="ARBA" id="ARBA00023242"/>
    </source>
</evidence>
<dbReference type="GO" id="GO:0008270">
    <property type="term" value="F:zinc ion binding"/>
    <property type="evidence" value="ECO:0007669"/>
    <property type="project" value="UniProtKB-KW"/>
</dbReference>
<feature type="domain" description="C2H2-type" evidence="10">
    <location>
        <begin position="291"/>
        <end position="318"/>
    </location>
</feature>
<keyword evidence="2" id="KW-0479">Metal-binding</keyword>
<dbReference type="GO" id="GO:0005634">
    <property type="term" value="C:nucleus"/>
    <property type="evidence" value="ECO:0007669"/>
    <property type="project" value="UniProtKB-SubCell"/>
</dbReference>
<evidence type="ECO:0000256" key="9">
    <source>
        <dbReference type="SAM" id="MobiDB-lite"/>
    </source>
</evidence>
<evidence type="ECO:0000256" key="3">
    <source>
        <dbReference type="ARBA" id="ARBA00022737"/>
    </source>
</evidence>
<comment type="caution">
    <text evidence="11">The sequence shown here is derived from an EMBL/GenBank/DDBJ whole genome shotgun (WGS) entry which is preliminary data.</text>
</comment>
<dbReference type="PANTHER" id="PTHR24404:SF114">
    <property type="entry name" value="KLUMPFUSS, ISOFORM B-RELATED"/>
    <property type="match status" value="1"/>
</dbReference>
<keyword evidence="4 8" id="KW-0863">Zinc-finger</keyword>
<feature type="compositionally biased region" description="Polar residues" evidence="9">
    <location>
        <begin position="43"/>
        <end position="57"/>
    </location>
</feature>
<organism evidence="11 12">
    <name type="scientific">Thelephora terrestris</name>
    <dbReference type="NCBI Taxonomy" id="56493"/>
    <lineage>
        <taxon>Eukaryota</taxon>
        <taxon>Fungi</taxon>
        <taxon>Dikarya</taxon>
        <taxon>Basidiomycota</taxon>
        <taxon>Agaricomycotina</taxon>
        <taxon>Agaricomycetes</taxon>
        <taxon>Thelephorales</taxon>
        <taxon>Thelephoraceae</taxon>
        <taxon>Thelephora</taxon>
    </lineage>
</organism>
<protein>
    <recommendedName>
        <fullName evidence="10">C2H2-type domain-containing protein</fullName>
    </recommendedName>
</protein>
<name>A0A9P6HHQ6_9AGAM</name>
<feature type="region of interest" description="Disordered" evidence="9">
    <location>
        <begin position="135"/>
        <end position="241"/>
    </location>
</feature>